<comment type="caution">
    <text evidence="8">The sequence shown here is derived from an EMBL/GenBank/DDBJ whole genome shotgun (WGS) entry which is preliminary data.</text>
</comment>
<evidence type="ECO:0000256" key="3">
    <source>
        <dbReference type="ARBA" id="ARBA00022692"/>
    </source>
</evidence>
<feature type="transmembrane region" description="Helical" evidence="6">
    <location>
        <begin position="74"/>
        <end position="94"/>
    </location>
</feature>
<dbReference type="NCBIfam" id="TIGR01297">
    <property type="entry name" value="CDF"/>
    <property type="match status" value="1"/>
</dbReference>
<keyword evidence="4 6" id="KW-1133">Transmembrane helix</keyword>
<dbReference type="PANTHER" id="PTHR13414">
    <property type="entry name" value="HUEL-CATION TRANSPORTER"/>
    <property type="match status" value="1"/>
</dbReference>
<dbReference type="SUPFAM" id="SSF161111">
    <property type="entry name" value="Cation efflux protein transmembrane domain-like"/>
    <property type="match status" value="1"/>
</dbReference>
<dbReference type="InterPro" id="IPR027469">
    <property type="entry name" value="Cation_efflux_TMD_sf"/>
</dbReference>
<feature type="transmembrane region" description="Helical" evidence="6">
    <location>
        <begin position="114"/>
        <end position="135"/>
    </location>
</feature>
<name>A0A939GHV4_9BACT</name>
<dbReference type="GO" id="GO:0016020">
    <property type="term" value="C:membrane"/>
    <property type="evidence" value="ECO:0007669"/>
    <property type="project" value="UniProtKB-SubCell"/>
</dbReference>
<dbReference type="GO" id="GO:0006829">
    <property type="term" value="P:zinc ion transport"/>
    <property type="evidence" value="ECO:0007669"/>
    <property type="project" value="InterPro"/>
</dbReference>
<feature type="transmembrane region" description="Helical" evidence="6">
    <location>
        <begin position="156"/>
        <end position="179"/>
    </location>
</feature>
<keyword evidence="5 6" id="KW-0472">Membrane</keyword>
<feature type="transmembrane region" description="Helical" evidence="6">
    <location>
        <begin position="191"/>
        <end position="208"/>
    </location>
</feature>
<proteinExistence type="predicted"/>
<dbReference type="AlphaFoldDB" id="A0A939GHV4"/>
<evidence type="ECO:0000313" key="9">
    <source>
        <dbReference type="Proteomes" id="UP000664034"/>
    </source>
</evidence>
<dbReference type="Proteomes" id="UP000664034">
    <property type="component" value="Unassembled WGS sequence"/>
</dbReference>
<dbReference type="GO" id="GO:0008324">
    <property type="term" value="F:monoatomic cation transmembrane transporter activity"/>
    <property type="evidence" value="ECO:0007669"/>
    <property type="project" value="InterPro"/>
</dbReference>
<gene>
    <name evidence="8" type="ORF">J2I47_18735</name>
</gene>
<dbReference type="InterPro" id="IPR058533">
    <property type="entry name" value="Cation_efflux_TM"/>
</dbReference>
<keyword evidence="2" id="KW-0813">Transport</keyword>
<protein>
    <submittedName>
        <fullName evidence="8">Cation transporter</fullName>
    </submittedName>
</protein>
<dbReference type="Pfam" id="PF01545">
    <property type="entry name" value="Cation_efflux"/>
    <property type="match status" value="1"/>
</dbReference>
<comment type="subcellular location">
    <subcellularLocation>
        <location evidence="1">Membrane</location>
        <topology evidence="1">Multi-pass membrane protein</topology>
    </subcellularLocation>
</comment>
<keyword evidence="9" id="KW-1185">Reference proteome</keyword>
<organism evidence="8 9">
    <name type="scientific">Fibrella rubiginis</name>
    <dbReference type="NCBI Taxonomy" id="2817060"/>
    <lineage>
        <taxon>Bacteria</taxon>
        <taxon>Pseudomonadati</taxon>
        <taxon>Bacteroidota</taxon>
        <taxon>Cytophagia</taxon>
        <taxon>Cytophagales</taxon>
        <taxon>Spirosomataceae</taxon>
        <taxon>Fibrella</taxon>
    </lineage>
</organism>
<dbReference type="EMBL" id="JAFMYV010000010">
    <property type="protein sequence ID" value="MBO0938596.1"/>
    <property type="molecule type" value="Genomic_DNA"/>
</dbReference>
<sequence length="315" mass="33929">MSIAKGPIYTALFANLGIAATKFVAASITGSSAMISEGIHSLVDSGNELLLLLGIYRSQKPADAKRPFGYGRELFFWSYIVALLIFAVGGGVSLYEGVTHLQHPEQVENPIWNYVVLGVALVLDGYSLYTALTAFNTQRGKQPFWQAVIDSKDPATFTVLFEDAADVLGLLIALAGVVLGQVFDNPYFDGIASILIGLLLVGISVVLARESKSLLMGEGVDEMTKNRLVDLTEADAAVTSVLFLHTIYMSPNEIVLMQRVAFDPALTADLISHAIHRISNTLRTEMPDIRQMFIEPGVAPPAVGESVGSETVDSH</sequence>
<dbReference type="Gene3D" id="1.20.1510.10">
    <property type="entry name" value="Cation efflux protein transmembrane domain"/>
    <property type="match status" value="1"/>
</dbReference>
<evidence type="ECO:0000256" key="1">
    <source>
        <dbReference type="ARBA" id="ARBA00004141"/>
    </source>
</evidence>
<evidence type="ECO:0000313" key="8">
    <source>
        <dbReference type="EMBL" id="MBO0938596.1"/>
    </source>
</evidence>
<dbReference type="InterPro" id="IPR002524">
    <property type="entry name" value="Cation_efflux"/>
</dbReference>
<evidence type="ECO:0000256" key="2">
    <source>
        <dbReference type="ARBA" id="ARBA00022448"/>
    </source>
</evidence>
<keyword evidence="3 6" id="KW-0812">Transmembrane</keyword>
<dbReference type="RefSeq" id="WP_207366135.1">
    <property type="nucleotide sequence ID" value="NZ_JAFMYV010000010.1"/>
</dbReference>
<evidence type="ECO:0000259" key="7">
    <source>
        <dbReference type="Pfam" id="PF01545"/>
    </source>
</evidence>
<dbReference type="InterPro" id="IPR040177">
    <property type="entry name" value="SLC30A9"/>
</dbReference>
<feature type="domain" description="Cation efflux protein transmembrane" evidence="7">
    <location>
        <begin position="9"/>
        <end position="216"/>
    </location>
</feature>
<evidence type="ECO:0000256" key="6">
    <source>
        <dbReference type="SAM" id="Phobius"/>
    </source>
</evidence>
<dbReference type="PANTHER" id="PTHR13414:SF9">
    <property type="entry name" value="PROTON-COUPLED ZINC ANTIPORTER SLC30A9, MITOCHONDRIAL"/>
    <property type="match status" value="1"/>
</dbReference>
<evidence type="ECO:0000256" key="5">
    <source>
        <dbReference type="ARBA" id="ARBA00023136"/>
    </source>
</evidence>
<reference evidence="8" key="1">
    <citation type="submission" date="2021-03" db="EMBL/GenBank/DDBJ databases">
        <title>Fibrella sp. HMF5335 genome sequencing and assembly.</title>
        <authorList>
            <person name="Kang H."/>
            <person name="Kim H."/>
            <person name="Bae S."/>
            <person name="Joh K."/>
        </authorList>
    </citation>
    <scope>NUCLEOTIDE SEQUENCE</scope>
    <source>
        <strain evidence="8">HMF5335</strain>
    </source>
</reference>
<accession>A0A939GHV4</accession>
<evidence type="ECO:0000256" key="4">
    <source>
        <dbReference type="ARBA" id="ARBA00022989"/>
    </source>
</evidence>